<protein>
    <submittedName>
        <fullName evidence="2">Putative auto-transporter adhesin, head GIN domain</fullName>
    </submittedName>
</protein>
<dbReference type="Gene3D" id="2.160.20.120">
    <property type="match status" value="1"/>
</dbReference>
<dbReference type="InterPro" id="IPR021255">
    <property type="entry name" value="DUF2807"/>
</dbReference>
<feature type="domain" description="Putative auto-transporter adhesin head GIN" evidence="1">
    <location>
        <begin position="38"/>
        <end position="227"/>
    </location>
</feature>
<dbReference type="Proteomes" id="UP000199036">
    <property type="component" value="Unassembled WGS sequence"/>
</dbReference>
<evidence type="ECO:0000313" key="2">
    <source>
        <dbReference type="EMBL" id="SFN62955.1"/>
    </source>
</evidence>
<dbReference type="AlphaFoldDB" id="A0A1I5AKI5"/>
<organism evidence="2 3">
    <name type="scientific">Paenimyroides ummariense</name>
    <dbReference type="NCBI Taxonomy" id="913024"/>
    <lineage>
        <taxon>Bacteria</taxon>
        <taxon>Pseudomonadati</taxon>
        <taxon>Bacteroidota</taxon>
        <taxon>Flavobacteriia</taxon>
        <taxon>Flavobacteriales</taxon>
        <taxon>Flavobacteriaceae</taxon>
        <taxon>Paenimyroides</taxon>
    </lineage>
</organism>
<gene>
    <name evidence="2" type="ORF">SAMN05421741_10880</name>
</gene>
<evidence type="ECO:0000313" key="3">
    <source>
        <dbReference type="Proteomes" id="UP000199036"/>
    </source>
</evidence>
<dbReference type="STRING" id="913024.SAMN05421741_10880"/>
<sequence length="243" mass="27149">MKKSIVLLLLIIAGCAGEDACFSKKGDAVSQQHQLSGFHTVDIPMNVSAEIIPNTTFKMEIQSFENRIEAISFEVKDSILTIKNEISCQMLKSHETAVLKIYTPNLRRINSRTQFNVVSNDTLRYPNLYLLTSIPNEESASTNFNLKLNNNSVTVEDNQVGNFILKGKTNVLDVKLYGANGSVDAKNLTAKTVLSYHRSNQNIHVFAKNKLEGVIASVGNIYVYNKPDTVKIERLYTGKVIYK</sequence>
<dbReference type="Pfam" id="PF10988">
    <property type="entry name" value="DUF2807"/>
    <property type="match status" value="1"/>
</dbReference>
<accession>A0A1I5AKI5</accession>
<dbReference type="PROSITE" id="PS51257">
    <property type="entry name" value="PROKAR_LIPOPROTEIN"/>
    <property type="match status" value="1"/>
</dbReference>
<evidence type="ECO:0000259" key="1">
    <source>
        <dbReference type="Pfam" id="PF10988"/>
    </source>
</evidence>
<proteinExistence type="predicted"/>
<dbReference type="RefSeq" id="WP_091521791.1">
    <property type="nucleotide sequence ID" value="NZ_FOVI01000008.1"/>
</dbReference>
<dbReference type="OrthoDB" id="1466971at2"/>
<reference evidence="3" key="1">
    <citation type="submission" date="2016-10" db="EMBL/GenBank/DDBJ databases">
        <authorList>
            <person name="Varghese N."/>
            <person name="Submissions S."/>
        </authorList>
    </citation>
    <scope>NUCLEOTIDE SEQUENCE [LARGE SCALE GENOMIC DNA]</scope>
    <source>
        <strain evidence="3">DS-12</strain>
    </source>
</reference>
<name>A0A1I5AKI5_9FLAO</name>
<dbReference type="EMBL" id="FOVI01000008">
    <property type="protein sequence ID" value="SFN62955.1"/>
    <property type="molecule type" value="Genomic_DNA"/>
</dbReference>
<keyword evidence="3" id="KW-1185">Reference proteome</keyword>